<reference evidence="1 2" key="1">
    <citation type="journal article" date="2019" name="Mol. Ecol. Resour.">
        <title>Improving Illumina assemblies with Hi-C and long reads: an example with the North African dromedary.</title>
        <authorList>
            <person name="Elbers J.P."/>
            <person name="Rogers M.F."/>
            <person name="Perelman P.L."/>
            <person name="Proskuryakova A.A."/>
            <person name="Serdyukova N.A."/>
            <person name="Johnson W.E."/>
            <person name="Horin P."/>
            <person name="Corander J."/>
            <person name="Murphy D."/>
            <person name="Burger P.A."/>
        </authorList>
    </citation>
    <scope>NUCLEOTIDE SEQUENCE [LARGE SCALE GENOMIC DNA]</scope>
    <source>
        <strain evidence="1">Drom800</strain>
        <tissue evidence="1">Blood</tissue>
    </source>
</reference>
<gene>
    <name evidence="1" type="ORF">Cadr_000027830</name>
</gene>
<name>A0A5N4C9A5_CAMDR</name>
<dbReference type="Proteomes" id="UP000299084">
    <property type="component" value="Unassembled WGS sequence"/>
</dbReference>
<evidence type="ECO:0000313" key="1">
    <source>
        <dbReference type="EMBL" id="KAB1255492.1"/>
    </source>
</evidence>
<protein>
    <submittedName>
        <fullName evidence="1">Uncharacterized protein</fullName>
    </submittedName>
</protein>
<proteinExistence type="predicted"/>
<keyword evidence="2" id="KW-1185">Reference proteome</keyword>
<sequence>MPQNPERPPGDRCVSVVLFLKAENCRGLCDGLESAPFNLLHPFRPPPAPPFQYSVSMISQLTGMLQMPGLPARGRSAHHKSLQLAHPSCCLGTSSLCFSVWQIACPVFAKSRHVTTQPRAGKCTRVL</sequence>
<organism evidence="1 2">
    <name type="scientific">Camelus dromedarius</name>
    <name type="common">Dromedary</name>
    <name type="synonym">Arabian camel</name>
    <dbReference type="NCBI Taxonomy" id="9838"/>
    <lineage>
        <taxon>Eukaryota</taxon>
        <taxon>Metazoa</taxon>
        <taxon>Chordata</taxon>
        <taxon>Craniata</taxon>
        <taxon>Vertebrata</taxon>
        <taxon>Euteleostomi</taxon>
        <taxon>Mammalia</taxon>
        <taxon>Eutheria</taxon>
        <taxon>Laurasiatheria</taxon>
        <taxon>Artiodactyla</taxon>
        <taxon>Tylopoda</taxon>
        <taxon>Camelidae</taxon>
        <taxon>Camelus</taxon>
    </lineage>
</organism>
<evidence type="ECO:0000313" key="2">
    <source>
        <dbReference type="Proteomes" id="UP000299084"/>
    </source>
</evidence>
<comment type="caution">
    <text evidence="1">The sequence shown here is derived from an EMBL/GenBank/DDBJ whole genome shotgun (WGS) entry which is preliminary data.</text>
</comment>
<dbReference type="EMBL" id="JWIN03000032">
    <property type="protein sequence ID" value="KAB1255492.1"/>
    <property type="molecule type" value="Genomic_DNA"/>
</dbReference>
<accession>A0A5N4C9A5</accession>
<dbReference type="AlphaFoldDB" id="A0A5N4C9A5"/>